<dbReference type="AlphaFoldDB" id="A0A5B9Q832"/>
<feature type="signal peptide" evidence="1">
    <location>
        <begin position="1"/>
        <end position="24"/>
    </location>
</feature>
<reference evidence="2 3" key="1">
    <citation type="submission" date="2019-08" db="EMBL/GenBank/DDBJ databases">
        <title>Deep-cultivation of Planctomycetes and their phenomic and genomic characterization uncovers novel biology.</title>
        <authorList>
            <person name="Wiegand S."/>
            <person name="Jogler M."/>
            <person name="Boedeker C."/>
            <person name="Pinto D."/>
            <person name="Vollmers J."/>
            <person name="Rivas-Marin E."/>
            <person name="Kohn T."/>
            <person name="Peeters S.H."/>
            <person name="Heuer A."/>
            <person name="Rast P."/>
            <person name="Oberbeckmann S."/>
            <person name="Bunk B."/>
            <person name="Jeske O."/>
            <person name="Meyerdierks A."/>
            <person name="Storesund J.E."/>
            <person name="Kallscheuer N."/>
            <person name="Luecker S."/>
            <person name="Lage O.M."/>
            <person name="Pohl T."/>
            <person name="Merkel B.J."/>
            <person name="Hornburger P."/>
            <person name="Mueller R.-W."/>
            <person name="Bruemmer F."/>
            <person name="Labrenz M."/>
            <person name="Spormann A.M."/>
            <person name="Op den Camp H."/>
            <person name="Overmann J."/>
            <person name="Amann R."/>
            <person name="Jetten M.S.M."/>
            <person name="Mascher T."/>
            <person name="Medema M.H."/>
            <person name="Devos D.P."/>
            <person name="Kaster A.-K."/>
            <person name="Ovreas L."/>
            <person name="Rohde M."/>
            <person name="Galperin M.Y."/>
            <person name="Jogler C."/>
        </authorList>
    </citation>
    <scope>NUCLEOTIDE SEQUENCE [LARGE SCALE GENOMIC DNA]</scope>
    <source>
        <strain evidence="2 3">Pr1d</strain>
    </source>
</reference>
<dbReference type="SMART" id="SM00612">
    <property type="entry name" value="Kelch"/>
    <property type="match status" value="3"/>
</dbReference>
<proteinExistence type="predicted"/>
<dbReference type="GO" id="GO:0016853">
    <property type="term" value="F:isomerase activity"/>
    <property type="evidence" value="ECO:0007669"/>
    <property type="project" value="UniProtKB-KW"/>
</dbReference>
<feature type="chain" id="PRO_5022727307" evidence="1">
    <location>
        <begin position="25"/>
        <end position="557"/>
    </location>
</feature>
<dbReference type="InterPro" id="IPR015915">
    <property type="entry name" value="Kelch-typ_b-propeller"/>
</dbReference>
<protein>
    <submittedName>
        <fullName evidence="2">N-acetylneuraminate epimerase</fullName>
        <ecNumber evidence="2">5.1.3.24</ecNumber>
    </submittedName>
</protein>
<name>A0A5B9Q832_9BACT</name>
<dbReference type="EMBL" id="CP042913">
    <property type="protein sequence ID" value="QEG33735.1"/>
    <property type="molecule type" value="Genomic_DNA"/>
</dbReference>
<keyword evidence="1" id="KW-0732">Signal</keyword>
<dbReference type="OrthoDB" id="232651at2"/>
<dbReference type="PANTHER" id="PTHR46375:SF3">
    <property type="entry name" value="KELCH REPEAT AND BTB DOMAIN-CONTAINING PROTEIN 13"/>
    <property type="match status" value="1"/>
</dbReference>
<sequence precursor="true">MLKQCSLLTLLLVVVCLSASSASAHFLWLDSEPAGETRTGLLFFGESPQERNYHLPEPIAGAEVFANAGQGKREKLTSAERETDDYVGLEMPLPAGKTASIETVREYGIYGGSMLCYYSQHLLPPADGKFAGVTPSSELKLNIVPENKPGGLAATVFWEGKPLADATVTLIDSEGESTDETTDAEGQVFFVLSKKGTIGLMTSHSEKDKTGEFAGQKFKGQANYATLTLEFNPSGDSATPAKKVSVTKKPKDTTLSFGPPLPEAISSFGAAVNDGWLYVYSGHTGKAHQHSKENLSQAFARLNLSQPAEWESLEMETPLQGLALVSCGGNLYRVGGLDAQNSRKEEDDLHSVDEFARFDPATGQWTALPSLPAARSSHDAIALDGKIYVVGGWTLSGDREGEWQTEALVYDMADGDNGRWKPLPAPPFQRRALAMASWQGRVWVLGGMDDFGLIQQTVYSFDPETSSWQEGPKMPGDDMQGFGVAAWGLDSGLYVSGTDGTLYRLTDAAGQWKAVTELETPRFFHRIMPDDQGGLLAIAGASMMDGHLKEIEVLKVD</sequence>
<accession>A0A5B9Q832</accession>
<dbReference type="Pfam" id="PF24681">
    <property type="entry name" value="Kelch_KLHDC2_KLHL20_DRC7"/>
    <property type="match status" value="1"/>
</dbReference>
<keyword evidence="2" id="KW-0413">Isomerase</keyword>
<dbReference type="RefSeq" id="WP_148072465.1">
    <property type="nucleotide sequence ID" value="NZ_CP042913.1"/>
</dbReference>
<gene>
    <name evidence="2" type="primary">nanM</name>
    <name evidence="2" type="ORF">Pr1d_10000</name>
</gene>
<evidence type="ECO:0000313" key="2">
    <source>
        <dbReference type="EMBL" id="QEG33735.1"/>
    </source>
</evidence>
<dbReference type="InterPro" id="IPR006652">
    <property type="entry name" value="Kelch_1"/>
</dbReference>
<evidence type="ECO:0000313" key="3">
    <source>
        <dbReference type="Proteomes" id="UP000323917"/>
    </source>
</evidence>
<dbReference type="Gene3D" id="2.120.10.80">
    <property type="entry name" value="Kelch-type beta propeller"/>
    <property type="match status" value="2"/>
</dbReference>
<organism evidence="2 3">
    <name type="scientific">Bythopirellula goksoeyrii</name>
    <dbReference type="NCBI Taxonomy" id="1400387"/>
    <lineage>
        <taxon>Bacteria</taxon>
        <taxon>Pseudomonadati</taxon>
        <taxon>Planctomycetota</taxon>
        <taxon>Planctomycetia</taxon>
        <taxon>Pirellulales</taxon>
        <taxon>Lacipirellulaceae</taxon>
        <taxon>Bythopirellula</taxon>
    </lineage>
</organism>
<dbReference type="EC" id="5.1.3.24" evidence="2"/>
<dbReference type="KEGG" id="bgok:Pr1d_10000"/>
<dbReference type="SUPFAM" id="SSF117281">
    <property type="entry name" value="Kelch motif"/>
    <property type="match status" value="1"/>
</dbReference>
<keyword evidence="3" id="KW-1185">Reference proteome</keyword>
<evidence type="ECO:0000256" key="1">
    <source>
        <dbReference type="SAM" id="SignalP"/>
    </source>
</evidence>
<dbReference type="Proteomes" id="UP000323917">
    <property type="component" value="Chromosome"/>
</dbReference>
<dbReference type="InterPro" id="IPR052392">
    <property type="entry name" value="Kelch-BTB_domain-containing"/>
</dbReference>
<dbReference type="PANTHER" id="PTHR46375">
    <property type="entry name" value="KELCH REPEAT AND BTB DOMAIN-CONTAINING PROTEIN 13-RELATED"/>
    <property type="match status" value="1"/>
</dbReference>